<feature type="binding site" evidence="8">
    <location>
        <position position="185"/>
    </location>
    <ligand>
        <name>L-tyrosine</name>
        <dbReference type="ChEBI" id="CHEBI:58315"/>
    </ligand>
</feature>
<comment type="subunit">
    <text evidence="8">Homodimer.</text>
</comment>
<dbReference type="InterPro" id="IPR050489">
    <property type="entry name" value="Tyr-tRNA_synthase"/>
</dbReference>
<comment type="function">
    <text evidence="8">Catalyzes the attachment of tyrosine to tRNA(Tyr) in a two-step reaction: tyrosine is first activated by ATP to form Tyr-AMP and then transferred to the acceptor end of tRNA(Tyr).</text>
</comment>
<dbReference type="EMBL" id="CP064787">
    <property type="protein sequence ID" value="QSG06305.1"/>
    <property type="molecule type" value="Genomic_DNA"/>
</dbReference>
<evidence type="ECO:0000256" key="4">
    <source>
        <dbReference type="ARBA" id="ARBA00022840"/>
    </source>
</evidence>
<feature type="binding site" evidence="8">
    <location>
        <position position="163"/>
    </location>
    <ligand>
        <name>L-tyrosine</name>
        <dbReference type="ChEBI" id="CHEBI:58315"/>
    </ligand>
</feature>
<keyword evidence="6 8" id="KW-0030">Aminoacyl-tRNA synthetase</keyword>
<organism evidence="9 10">
    <name type="scientific">Halapricum desulfuricans</name>
    <dbReference type="NCBI Taxonomy" id="2841257"/>
    <lineage>
        <taxon>Archaea</taxon>
        <taxon>Methanobacteriati</taxon>
        <taxon>Methanobacteriota</taxon>
        <taxon>Stenosarchaea group</taxon>
        <taxon>Halobacteria</taxon>
        <taxon>Halobacteriales</taxon>
        <taxon>Haloarculaceae</taxon>
        <taxon>Halapricum</taxon>
    </lineage>
</organism>
<dbReference type="InterPro" id="IPR002305">
    <property type="entry name" value="aa-tRNA-synth_Ic"/>
</dbReference>
<dbReference type="InterPro" id="IPR023684">
    <property type="entry name" value="Tyr-tRNA-ligase_3"/>
</dbReference>
<dbReference type="GeneID" id="68855553"/>
<evidence type="ECO:0000256" key="5">
    <source>
        <dbReference type="ARBA" id="ARBA00022917"/>
    </source>
</evidence>
<dbReference type="Gene3D" id="1.10.240.10">
    <property type="entry name" value="Tyrosyl-Transfer RNA Synthetase"/>
    <property type="match status" value="1"/>
</dbReference>
<dbReference type="PANTHER" id="PTHR46264">
    <property type="entry name" value="TYROSINE-TRNA LIGASE"/>
    <property type="match status" value="1"/>
</dbReference>
<feature type="binding site" evidence="8">
    <location>
        <position position="36"/>
    </location>
    <ligand>
        <name>L-tyrosine</name>
        <dbReference type="ChEBI" id="CHEBI:58315"/>
    </ligand>
</feature>
<keyword evidence="1 8" id="KW-0963">Cytoplasm</keyword>
<comment type="subcellular location">
    <subcellularLocation>
        <location evidence="8">Cytoplasm</location>
    </subcellularLocation>
</comment>
<dbReference type="InterPro" id="IPR023617">
    <property type="entry name" value="Tyr-tRNA-ligase_arc/euk-type"/>
</dbReference>
<dbReference type="PIRSF" id="PIRSF006588">
    <property type="entry name" value="TyrRS_arch_euk"/>
    <property type="match status" value="1"/>
</dbReference>
<dbReference type="NCBIfam" id="NF006330">
    <property type="entry name" value="PRK08560.1"/>
    <property type="match status" value="1"/>
</dbReference>
<evidence type="ECO:0000256" key="2">
    <source>
        <dbReference type="ARBA" id="ARBA00022598"/>
    </source>
</evidence>
<evidence type="ECO:0000256" key="8">
    <source>
        <dbReference type="HAMAP-Rule" id="MF_02008"/>
    </source>
</evidence>
<dbReference type="EC" id="6.1.1.1" evidence="8"/>
<feature type="short sequence motif" description="'HIGH' region" evidence="8">
    <location>
        <begin position="41"/>
        <end position="49"/>
    </location>
</feature>
<proteinExistence type="inferred from homology"/>
<evidence type="ECO:0000313" key="9">
    <source>
        <dbReference type="EMBL" id="QSG06305.1"/>
    </source>
</evidence>
<dbReference type="RefSeq" id="WP_229112764.1">
    <property type="nucleotide sequence ID" value="NZ_CP064787.1"/>
</dbReference>
<dbReference type="PRINTS" id="PR01040">
    <property type="entry name" value="TRNASYNTHTYR"/>
</dbReference>
<dbReference type="Proteomes" id="UP000663525">
    <property type="component" value="Chromosome"/>
</dbReference>
<dbReference type="GO" id="GO:0004831">
    <property type="term" value="F:tyrosine-tRNA ligase activity"/>
    <property type="evidence" value="ECO:0007669"/>
    <property type="project" value="UniProtKB-UniRule"/>
</dbReference>
<gene>
    <name evidence="8 9" type="primary">tyrS</name>
    <name evidence="9" type="ORF">HSR121_1971</name>
</gene>
<dbReference type="InterPro" id="IPR014729">
    <property type="entry name" value="Rossmann-like_a/b/a_fold"/>
</dbReference>
<accession>A0A897N5Q9</accession>
<dbReference type="GO" id="GO:0005524">
    <property type="term" value="F:ATP binding"/>
    <property type="evidence" value="ECO:0007669"/>
    <property type="project" value="UniProtKB-UniRule"/>
</dbReference>
<dbReference type="AlphaFoldDB" id="A0A897N5Q9"/>
<dbReference type="GO" id="GO:0005737">
    <property type="term" value="C:cytoplasm"/>
    <property type="evidence" value="ECO:0007669"/>
    <property type="project" value="UniProtKB-SubCell"/>
</dbReference>
<dbReference type="GO" id="GO:0006437">
    <property type="term" value="P:tyrosyl-tRNA aminoacylation"/>
    <property type="evidence" value="ECO:0007669"/>
    <property type="project" value="UniProtKB-UniRule"/>
</dbReference>
<comment type="caution">
    <text evidence="8">Lacks conserved residue(s) required for the propagation of feature annotation.</text>
</comment>
<sequence>MNVDERLELTTRHTQEVVTEEELRTLLDERDEPRAYIGYAPTGEMHIGHFTTMRKLADFLDAGLDVTVLIADLHAHLDDEKSPFDLLDARAAYYEETIRAMIDAAGADPEGVAFVRGRDFELDEEYSLELLRMAAETTISRAQRAASEVVRESDSPKLGGLLYPLMQTLDVDALDADIAYGGVDQRGIYMLSREILPDHGGDAPICLFAPLLSGLSGGKMSASEESSKVNLNDSPDVVAEKLNDAYCPMGEREDNGVLEYVQHLVFPILDEHDESFVVERPEKYGGDLVYDSYEQLETDFLEEELHPQDLKNAAGEYISDVIDPIRTRLNDDPQLLADAYPEKYGDETSAQ</sequence>
<dbReference type="HAMAP" id="MF_02008">
    <property type="entry name" value="Tyr_tRNA_synth_type3"/>
    <property type="match status" value="1"/>
</dbReference>
<protein>
    <recommendedName>
        <fullName evidence="8">Tyrosine--tRNA ligase</fullName>
        <ecNumber evidence="8">6.1.1.1</ecNumber>
    </recommendedName>
    <alternativeName>
        <fullName evidence="8">Tyrosyl-tRNA synthetase</fullName>
        <shortName evidence="8">TyrRS</shortName>
    </alternativeName>
</protein>
<name>A0A897N5Q9_9EURY</name>
<dbReference type="Gene3D" id="3.40.50.620">
    <property type="entry name" value="HUPs"/>
    <property type="match status" value="1"/>
</dbReference>
<reference evidence="9" key="1">
    <citation type="submission" date="2020-11" db="EMBL/GenBank/DDBJ databases">
        <title>Carbohydrate-dependent, anaerobic sulfur respiration: A novel catabolism in halophilic archaea.</title>
        <authorList>
            <person name="Sorokin D.Y."/>
            <person name="Messina E."/>
            <person name="Smedile F."/>
            <person name="La Cono V."/>
            <person name="Hallsworth J.E."/>
            <person name="Yakimov M.M."/>
        </authorList>
    </citation>
    <scope>NUCLEOTIDE SEQUENCE</scope>
    <source>
        <strain evidence="9">HSR12-1</strain>
    </source>
</reference>
<evidence type="ECO:0000256" key="6">
    <source>
        <dbReference type="ARBA" id="ARBA00023146"/>
    </source>
</evidence>
<evidence type="ECO:0000256" key="7">
    <source>
        <dbReference type="ARBA" id="ARBA00048248"/>
    </source>
</evidence>
<feature type="binding site" evidence="8">
    <location>
        <position position="170"/>
    </location>
    <ligand>
        <name>L-tyrosine</name>
        <dbReference type="ChEBI" id="CHEBI:58315"/>
    </ligand>
</feature>
<dbReference type="InterPro" id="IPR002307">
    <property type="entry name" value="Tyr-tRNA-ligase"/>
</dbReference>
<keyword evidence="3 8" id="KW-0547">Nucleotide-binding</keyword>
<comment type="similarity">
    <text evidence="8">Belongs to the class-I aminoacyl-tRNA synthetase family. TyrS type 3 subfamily.</text>
</comment>
<keyword evidence="2 8" id="KW-0436">Ligase</keyword>
<evidence type="ECO:0000313" key="10">
    <source>
        <dbReference type="Proteomes" id="UP000663525"/>
    </source>
</evidence>
<evidence type="ECO:0000256" key="3">
    <source>
        <dbReference type="ARBA" id="ARBA00022741"/>
    </source>
</evidence>
<dbReference type="PROSITE" id="PS00178">
    <property type="entry name" value="AA_TRNA_LIGASE_I"/>
    <property type="match status" value="1"/>
</dbReference>
<evidence type="ECO:0000256" key="1">
    <source>
        <dbReference type="ARBA" id="ARBA00022490"/>
    </source>
</evidence>
<dbReference type="NCBIfam" id="TIGR00234">
    <property type="entry name" value="tyrS"/>
    <property type="match status" value="1"/>
</dbReference>
<dbReference type="SUPFAM" id="SSF52374">
    <property type="entry name" value="Nucleotidylyl transferase"/>
    <property type="match status" value="1"/>
</dbReference>
<dbReference type="PANTHER" id="PTHR46264:SF4">
    <property type="entry name" value="TYROSINE--TRNA LIGASE, CYTOPLASMIC"/>
    <property type="match status" value="1"/>
</dbReference>
<dbReference type="Pfam" id="PF00579">
    <property type="entry name" value="tRNA-synt_1b"/>
    <property type="match status" value="1"/>
</dbReference>
<dbReference type="InterPro" id="IPR001412">
    <property type="entry name" value="aa-tRNA-synth_I_CS"/>
</dbReference>
<comment type="catalytic activity">
    <reaction evidence="7 8">
        <text>tRNA(Tyr) + L-tyrosine + ATP = L-tyrosyl-tRNA(Tyr) + AMP + diphosphate + H(+)</text>
        <dbReference type="Rhea" id="RHEA:10220"/>
        <dbReference type="Rhea" id="RHEA-COMP:9706"/>
        <dbReference type="Rhea" id="RHEA-COMP:9707"/>
        <dbReference type="ChEBI" id="CHEBI:15378"/>
        <dbReference type="ChEBI" id="CHEBI:30616"/>
        <dbReference type="ChEBI" id="CHEBI:33019"/>
        <dbReference type="ChEBI" id="CHEBI:58315"/>
        <dbReference type="ChEBI" id="CHEBI:78442"/>
        <dbReference type="ChEBI" id="CHEBI:78536"/>
        <dbReference type="ChEBI" id="CHEBI:456215"/>
        <dbReference type="EC" id="6.1.1.1"/>
    </reaction>
</comment>
<keyword evidence="4 8" id="KW-0067">ATP-binding</keyword>
<keyword evidence="5 8" id="KW-0648">Protein biosynthesis</keyword>
<feature type="binding site" evidence="8">
    <location>
        <position position="167"/>
    </location>
    <ligand>
        <name>L-tyrosine</name>
        <dbReference type="ChEBI" id="CHEBI:58315"/>
    </ligand>
</feature>